<dbReference type="GO" id="GO:0006351">
    <property type="term" value="P:DNA-templated transcription"/>
    <property type="evidence" value="ECO:0007669"/>
    <property type="project" value="TreeGrafter"/>
</dbReference>
<evidence type="ECO:0000256" key="2">
    <source>
        <dbReference type="ARBA" id="ARBA00022723"/>
    </source>
</evidence>
<dbReference type="GO" id="GO:0004521">
    <property type="term" value="F:RNA endonuclease activity"/>
    <property type="evidence" value="ECO:0007669"/>
    <property type="project" value="InterPro"/>
</dbReference>
<evidence type="ECO:0000256" key="1">
    <source>
        <dbReference type="ARBA" id="ARBA00022722"/>
    </source>
</evidence>
<dbReference type="GO" id="GO:0043571">
    <property type="term" value="P:maintenance of CRISPR repeat elements"/>
    <property type="evidence" value="ECO:0007669"/>
    <property type="project" value="InterPro"/>
</dbReference>
<dbReference type="Proteomes" id="UP000177202">
    <property type="component" value="Unassembled WGS sequence"/>
</dbReference>
<dbReference type="Gene3D" id="3.30.70.2650">
    <property type="match status" value="1"/>
</dbReference>
<proteinExistence type="predicted"/>
<feature type="signal peptide" evidence="7">
    <location>
        <begin position="1"/>
        <end position="27"/>
    </location>
</feature>
<evidence type="ECO:0000313" key="10">
    <source>
        <dbReference type="Proteomes" id="UP000177202"/>
    </source>
</evidence>
<keyword evidence="6" id="KW-0051">Antiviral defense</keyword>
<keyword evidence="5" id="KW-0460">Magnesium</keyword>
<evidence type="ECO:0000256" key="5">
    <source>
        <dbReference type="ARBA" id="ARBA00022842"/>
    </source>
</evidence>
<evidence type="ECO:0000313" key="9">
    <source>
        <dbReference type="EMBL" id="OHB10464.1"/>
    </source>
</evidence>
<dbReference type="InterPro" id="IPR021127">
    <property type="entry name" value="CRISPR_associated_Cas2"/>
</dbReference>
<evidence type="ECO:0000256" key="4">
    <source>
        <dbReference type="ARBA" id="ARBA00022801"/>
    </source>
</evidence>
<accession>A0A1G2UM70</accession>
<comment type="caution">
    <text evidence="9">The sequence shown here is derived from an EMBL/GenBank/DDBJ whole genome shotgun (WGS) entry which is preliminary data.</text>
</comment>
<dbReference type="NCBIfam" id="TIGR01573">
    <property type="entry name" value="cas2"/>
    <property type="match status" value="1"/>
</dbReference>
<name>A0A1G2UM70_9BACT</name>
<protein>
    <submittedName>
        <fullName evidence="9">CRISPR-associated endonuclease Cas2</fullName>
    </submittedName>
</protein>
<dbReference type="Pfam" id="PF20803">
    <property type="entry name" value="PaaX_M"/>
    <property type="match status" value="1"/>
</dbReference>
<dbReference type="InterPro" id="IPR048846">
    <property type="entry name" value="PaaX-like_central"/>
</dbReference>
<keyword evidence="4" id="KW-0378">Hydrolase</keyword>
<dbReference type="STRING" id="1802772.A3H60_00355"/>
<gene>
    <name evidence="9" type="ORF">A3H60_00355</name>
</gene>
<keyword evidence="3 9" id="KW-0255">Endonuclease</keyword>
<feature type="chain" id="PRO_5009584750" evidence="7">
    <location>
        <begin position="28"/>
        <end position="182"/>
    </location>
</feature>
<evidence type="ECO:0000259" key="8">
    <source>
        <dbReference type="Pfam" id="PF20803"/>
    </source>
</evidence>
<dbReference type="AlphaFoldDB" id="A0A1G2UM70"/>
<feature type="domain" description="Transcriptional repressor PaaX-like central Cas2-like" evidence="8">
    <location>
        <begin position="97"/>
        <end position="170"/>
    </location>
</feature>
<dbReference type="PANTHER" id="PTHR30319:SF1">
    <property type="entry name" value="TRANSCRIPTIONAL REPRESSOR PAAX"/>
    <property type="match status" value="1"/>
</dbReference>
<keyword evidence="7" id="KW-0732">Signal</keyword>
<organism evidence="9 10">
    <name type="scientific">Candidatus Zambryskibacteria bacterium RIFCSPLOWO2_02_FULL_44_12b</name>
    <dbReference type="NCBI Taxonomy" id="1802772"/>
    <lineage>
        <taxon>Bacteria</taxon>
        <taxon>Candidatus Zambryskiibacteriota</taxon>
    </lineage>
</organism>
<sequence>MARTGRVQKKILLLLLAGLSISMTRSAKQHFRIIRQASREWREIDKKALETAVDSLYKSKLITQKNNKDGTVTFVLSKNGKDQALTYNMDNMVIPKHSWDRIWRIVIFDIPEKLKRVRDAFRYHLKKLGFIELQHSVFVLPYECEDHIEYIIEFYNARRYVRYIEAKRIDNELDLKRIFNLK</sequence>
<dbReference type="PANTHER" id="PTHR30319">
    <property type="entry name" value="PHENYLACETIC ACID REGULATOR-RELATED TRANSCRIPTIONAL REPRESSOR"/>
    <property type="match status" value="1"/>
</dbReference>
<keyword evidence="2" id="KW-0479">Metal-binding</keyword>
<evidence type="ECO:0000256" key="7">
    <source>
        <dbReference type="SAM" id="SignalP"/>
    </source>
</evidence>
<dbReference type="SUPFAM" id="SSF143430">
    <property type="entry name" value="TTP0101/SSO1404-like"/>
    <property type="match status" value="1"/>
</dbReference>
<keyword evidence="1" id="KW-0540">Nuclease</keyword>
<reference evidence="9 10" key="1">
    <citation type="journal article" date="2016" name="Nat. Commun.">
        <title>Thousands of microbial genomes shed light on interconnected biogeochemical processes in an aquifer system.</title>
        <authorList>
            <person name="Anantharaman K."/>
            <person name="Brown C.T."/>
            <person name="Hug L.A."/>
            <person name="Sharon I."/>
            <person name="Castelle C.J."/>
            <person name="Probst A.J."/>
            <person name="Thomas B.C."/>
            <person name="Singh A."/>
            <person name="Wilkins M.J."/>
            <person name="Karaoz U."/>
            <person name="Brodie E.L."/>
            <person name="Williams K.H."/>
            <person name="Hubbard S.S."/>
            <person name="Banfield J.F."/>
        </authorList>
    </citation>
    <scope>NUCLEOTIDE SEQUENCE [LARGE SCALE GENOMIC DNA]</scope>
</reference>
<evidence type="ECO:0000256" key="3">
    <source>
        <dbReference type="ARBA" id="ARBA00022759"/>
    </source>
</evidence>
<evidence type="ECO:0000256" key="6">
    <source>
        <dbReference type="ARBA" id="ARBA00023118"/>
    </source>
</evidence>
<dbReference type="EMBL" id="MHWP01000014">
    <property type="protein sequence ID" value="OHB10464.1"/>
    <property type="molecule type" value="Genomic_DNA"/>
</dbReference>